<accession>A0A1C1CGW5</accession>
<evidence type="ECO:0000313" key="1">
    <source>
        <dbReference type="EMBL" id="OCT47749.1"/>
    </source>
</evidence>
<organism evidence="1 2">
    <name type="scientific">Cladophialophora carrionii</name>
    <dbReference type="NCBI Taxonomy" id="86049"/>
    <lineage>
        <taxon>Eukaryota</taxon>
        <taxon>Fungi</taxon>
        <taxon>Dikarya</taxon>
        <taxon>Ascomycota</taxon>
        <taxon>Pezizomycotina</taxon>
        <taxon>Eurotiomycetes</taxon>
        <taxon>Chaetothyriomycetidae</taxon>
        <taxon>Chaetothyriales</taxon>
        <taxon>Herpotrichiellaceae</taxon>
        <taxon>Cladophialophora</taxon>
    </lineage>
</organism>
<dbReference type="STRING" id="86049.A0A1C1CGW5"/>
<sequence>MHEATKAFRNAGPDASKTFIFTGNALNTATLPQMLIFGLGKVGPSYAIKYVVEQNAYKDDGINSAIIIDYNADCIVRLLESRFYYADERTIEGAPAYRNISGEAHAEEYLKIADRKDQGPWWYTFVKGTGYKDFEGKVKL</sequence>
<comment type="caution">
    <text evidence="1">The sequence shown here is derived from an EMBL/GenBank/DDBJ whole genome shotgun (WGS) entry which is preliminary data.</text>
</comment>
<dbReference type="AlphaFoldDB" id="A0A1C1CGW5"/>
<gene>
    <name evidence="1" type="ORF">CLCR_03708</name>
</gene>
<dbReference type="VEuPathDB" id="FungiDB:CLCR_03708"/>
<keyword evidence="2" id="KW-1185">Reference proteome</keyword>
<dbReference type="Proteomes" id="UP000094526">
    <property type="component" value="Unassembled WGS sequence"/>
</dbReference>
<dbReference type="OrthoDB" id="5336600at2759"/>
<dbReference type="EMBL" id="LGRB01000013">
    <property type="protein sequence ID" value="OCT47749.1"/>
    <property type="molecule type" value="Genomic_DNA"/>
</dbReference>
<proteinExistence type="predicted"/>
<evidence type="ECO:0000313" key="2">
    <source>
        <dbReference type="Proteomes" id="UP000094526"/>
    </source>
</evidence>
<dbReference type="VEuPathDB" id="FungiDB:G647_04594"/>
<protein>
    <submittedName>
        <fullName evidence="1">Uncharacterized protein</fullName>
    </submittedName>
</protein>
<name>A0A1C1CGW5_9EURO</name>
<reference evidence="2" key="1">
    <citation type="submission" date="2015-07" db="EMBL/GenBank/DDBJ databases">
        <authorList>
            <person name="Teixeira M.M."/>
            <person name="Souza R.C."/>
            <person name="Almeida L.G."/>
            <person name="Vicente V.A."/>
            <person name="de Hoog S."/>
            <person name="Bocca A.L."/>
            <person name="de Almeida S.R."/>
            <person name="Vasconcelos A.T."/>
            <person name="Felipe M.S."/>
        </authorList>
    </citation>
    <scope>NUCLEOTIDE SEQUENCE [LARGE SCALE GENOMIC DNA]</scope>
    <source>
        <strain evidence="2">KSF</strain>
    </source>
</reference>